<dbReference type="Gene3D" id="2.40.30.170">
    <property type="match status" value="1"/>
</dbReference>
<reference evidence="5 6" key="2">
    <citation type="submission" date="2019-12" db="EMBL/GenBank/DDBJ databases">
        <title>Erwinia sp. nov., isolated from droppings of birds in the Qinghai-Tiebt plateau of China.</title>
        <authorList>
            <person name="Ge Y."/>
        </authorList>
    </citation>
    <scope>NUCLEOTIDE SEQUENCE [LARGE SCALE GENOMIC DNA]</scope>
    <source>
        <strain evidence="5 6">J780</strain>
    </source>
</reference>
<evidence type="ECO:0000256" key="2">
    <source>
        <dbReference type="SAM" id="SignalP"/>
    </source>
</evidence>
<evidence type="ECO:0000313" key="4">
    <source>
        <dbReference type="EMBL" id="MTD26647.1"/>
    </source>
</evidence>
<dbReference type="GO" id="GO:1990281">
    <property type="term" value="C:efflux pump complex"/>
    <property type="evidence" value="ECO:0007669"/>
    <property type="project" value="TreeGrafter"/>
</dbReference>
<sequence length="371" mass="39988">MFQLRLVSIIIVLMCITGCDAPPKETDPRTEPPLVRVTKAIHVTDFSRSFTGVVASRVQSDLGFRIAGKVLERMVDTGQTVKKGQALMLLDPKDLELQVKSDEQALAAAQSRARQAAADEARYKKLLTIGAISSATYDQVKAQADITKAELRAAQAQTNVARNATEYSILTADADGVIVETFVEPGQVVSAGQTAIRLARAGQREAVIDLPETLRIPLGTIASAKLYGFSQEIGQATLRELSDTADPMTRTFKARFVLTPPLSSAPLGSTITLQISQSEHPSEQLKVPLSAIIESDKGKGPGIWVIAGEPPKASWRSVKITRISDDNAIVSGDINPKIEIVSLGTHLLREGEEVRLEKNKNNSSQGGQNNE</sequence>
<dbReference type="KEGG" id="erwi:GN242_13745"/>
<dbReference type="Proteomes" id="UP000480164">
    <property type="component" value="Unassembled WGS sequence"/>
</dbReference>
<comment type="similarity">
    <text evidence="1">Belongs to the membrane fusion protein (MFP) (TC 8.A.1) family.</text>
</comment>
<accession>A0A6L6GMJ6</accession>
<dbReference type="GO" id="GO:0015562">
    <property type="term" value="F:efflux transmembrane transporter activity"/>
    <property type="evidence" value="ECO:0007669"/>
    <property type="project" value="TreeGrafter"/>
</dbReference>
<dbReference type="SUPFAM" id="SSF111369">
    <property type="entry name" value="HlyD-like secretion proteins"/>
    <property type="match status" value="1"/>
</dbReference>
<dbReference type="PANTHER" id="PTHR30469:SF18">
    <property type="entry name" value="RESISTANCE-NODULATION-CELL DIVISION (RND) EFFLUX MEMBRANE FUSION PROTEIN-RELATED"/>
    <property type="match status" value="1"/>
</dbReference>
<organism evidence="5 6">
    <name type="scientific">Erwinia sorbitola</name>
    <dbReference type="NCBI Taxonomy" id="2681984"/>
    <lineage>
        <taxon>Bacteria</taxon>
        <taxon>Pseudomonadati</taxon>
        <taxon>Pseudomonadota</taxon>
        <taxon>Gammaproteobacteria</taxon>
        <taxon>Enterobacterales</taxon>
        <taxon>Erwiniaceae</taxon>
        <taxon>Erwinia</taxon>
    </lineage>
</organism>
<evidence type="ECO:0000313" key="5">
    <source>
        <dbReference type="EMBL" id="QGU88221.1"/>
    </source>
</evidence>
<proteinExistence type="inferred from homology"/>
<feature type="chain" id="PRO_5044633493" evidence="2">
    <location>
        <begin position="22"/>
        <end position="371"/>
    </location>
</feature>
<dbReference type="InterPro" id="IPR006143">
    <property type="entry name" value="RND_pump_MFP"/>
</dbReference>
<name>A0A6I6ENF5_9GAMM</name>
<feature type="domain" description="Multidrug resistance protein MdtA-like barrel-sandwich hybrid" evidence="3">
    <location>
        <begin position="61"/>
        <end position="195"/>
    </location>
</feature>
<gene>
    <name evidence="4" type="ORF">GK011_06765</name>
    <name evidence="5" type="ORF">GN242_13745</name>
</gene>
<dbReference type="InterPro" id="IPR058625">
    <property type="entry name" value="MdtA-like_BSH"/>
</dbReference>
<dbReference type="EMBL" id="WLZX01000002">
    <property type="protein sequence ID" value="MTD26647.1"/>
    <property type="molecule type" value="Genomic_DNA"/>
</dbReference>
<protein>
    <submittedName>
        <fullName evidence="5">Efflux RND transporter periplasmic adaptor subunit</fullName>
    </submittedName>
</protein>
<reference evidence="4 7" key="1">
    <citation type="submission" date="2019-11" db="EMBL/GenBank/DDBJ databases">
        <title>Erwinia sp. nov., isolated from feces of birds in Tibet plateau of China.</title>
        <authorList>
            <person name="Ge Y."/>
        </authorList>
    </citation>
    <scope>NUCLEOTIDE SEQUENCE [LARGE SCALE GENOMIC DNA]</scope>
    <source>
        <strain evidence="4 7">J316</strain>
    </source>
</reference>
<dbReference type="Proteomes" id="UP000424752">
    <property type="component" value="Chromosome"/>
</dbReference>
<evidence type="ECO:0000256" key="1">
    <source>
        <dbReference type="ARBA" id="ARBA00009477"/>
    </source>
</evidence>
<dbReference type="Pfam" id="PF25917">
    <property type="entry name" value="BSH_RND"/>
    <property type="match status" value="1"/>
</dbReference>
<evidence type="ECO:0000313" key="6">
    <source>
        <dbReference type="Proteomes" id="UP000424752"/>
    </source>
</evidence>
<evidence type="ECO:0000313" key="7">
    <source>
        <dbReference type="Proteomes" id="UP000480164"/>
    </source>
</evidence>
<keyword evidence="7" id="KW-1185">Reference proteome</keyword>
<dbReference type="Gene3D" id="2.40.420.20">
    <property type="match status" value="1"/>
</dbReference>
<dbReference type="AlphaFoldDB" id="A0A6I6ENF5"/>
<accession>A0A6I6ENF5</accession>
<feature type="signal peptide" evidence="2">
    <location>
        <begin position="1"/>
        <end position="21"/>
    </location>
</feature>
<dbReference type="Gene3D" id="2.40.50.100">
    <property type="match status" value="1"/>
</dbReference>
<dbReference type="PANTHER" id="PTHR30469">
    <property type="entry name" value="MULTIDRUG RESISTANCE PROTEIN MDTA"/>
    <property type="match status" value="1"/>
</dbReference>
<keyword evidence="2" id="KW-0732">Signal</keyword>
<dbReference type="NCBIfam" id="TIGR01730">
    <property type="entry name" value="RND_mfp"/>
    <property type="match status" value="1"/>
</dbReference>
<evidence type="ECO:0000259" key="3">
    <source>
        <dbReference type="Pfam" id="PF25917"/>
    </source>
</evidence>
<dbReference type="EMBL" id="CP046509">
    <property type="protein sequence ID" value="QGU88221.1"/>
    <property type="molecule type" value="Genomic_DNA"/>
</dbReference>
<dbReference type="Gene3D" id="1.10.287.470">
    <property type="entry name" value="Helix hairpin bin"/>
    <property type="match status" value="1"/>
</dbReference>
<dbReference type="RefSeq" id="WP_154751966.1">
    <property type="nucleotide sequence ID" value="NZ_CP046509.1"/>
</dbReference>